<feature type="non-terminal residue" evidence="1">
    <location>
        <position position="91"/>
    </location>
</feature>
<evidence type="ECO:0000313" key="1">
    <source>
        <dbReference type="EMBL" id="GAG30502.1"/>
    </source>
</evidence>
<dbReference type="AlphaFoldDB" id="X0X554"/>
<accession>X0X554</accession>
<comment type="caution">
    <text evidence="1">The sequence shown here is derived from an EMBL/GenBank/DDBJ whole genome shotgun (WGS) entry which is preliminary data.</text>
</comment>
<protein>
    <submittedName>
        <fullName evidence="1">Uncharacterized protein</fullName>
    </submittedName>
</protein>
<gene>
    <name evidence="1" type="ORF">S01H1_70060</name>
</gene>
<name>X0X554_9ZZZZ</name>
<dbReference type="EMBL" id="BARS01046556">
    <property type="protein sequence ID" value="GAG30502.1"/>
    <property type="molecule type" value="Genomic_DNA"/>
</dbReference>
<sequence length="91" mass="10147">MINLKIQNLKPTVDDIYTEVVEIEHHLHNYERWFGKSADQSGNDWAIESGLTAFQAESAAGDFGTAIKILGPADTPDQTGMTKFDLHRVMV</sequence>
<organism evidence="1">
    <name type="scientific">marine sediment metagenome</name>
    <dbReference type="NCBI Taxonomy" id="412755"/>
    <lineage>
        <taxon>unclassified sequences</taxon>
        <taxon>metagenomes</taxon>
        <taxon>ecological metagenomes</taxon>
    </lineage>
</organism>
<reference evidence="1" key="1">
    <citation type="journal article" date="2014" name="Front. Microbiol.">
        <title>High frequency of phylogenetically diverse reductive dehalogenase-homologous genes in deep subseafloor sedimentary metagenomes.</title>
        <authorList>
            <person name="Kawai M."/>
            <person name="Futagami T."/>
            <person name="Toyoda A."/>
            <person name="Takaki Y."/>
            <person name="Nishi S."/>
            <person name="Hori S."/>
            <person name="Arai W."/>
            <person name="Tsubouchi T."/>
            <person name="Morono Y."/>
            <person name="Uchiyama I."/>
            <person name="Ito T."/>
            <person name="Fujiyama A."/>
            <person name="Inagaki F."/>
            <person name="Takami H."/>
        </authorList>
    </citation>
    <scope>NUCLEOTIDE SEQUENCE</scope>
    <source>
        <strain evidence="1">Expedition CK06-06</strain>
    </source>
</reference>
<proteinExistence type="predicted"/>